<evidence type="ECO:0000256" key="10">
    <source>
        <dbReference type="ARBA" id="ARBA00023180"/>
    </source>
</evidence>
<dbReference type="InterPro" id="IPR015919">
    <property type="entry name" value="Cadherin-like_sf"/>
</dbReference>
<feature type="domain" description="Cadherin" evidence="13">
    <location>
        <begin position="795"/>
        <end position="834"/>
    </location>
</feature>
<dbReference type="InterPro" id="IPR002126">
    <property type="entry name" value="Cadherin-like_dom"/>
</dbReference>
<dbReference type="FunFam" id="2.60.40.60:FF:000092">
    <property type="entry name" value="Protocadherin 8"/>
    <property type="match status" value="1"/>
</dbReference>
<feature type="domain" description="Cadherin" evidence="13">
    <location>
        <begin position="943"/>
        <end position="1057"/>
    </location>
</feature>
<feature type="domain" description="Cadherin" evidence="13">
    <location>
        <begin position="114"/>
        <end position="168"/>
    </location>
</feature>
<keyword evidence="4" id="KW-0732">Signal</keyword>
<dbReference type="GO" id="GO:0005886">
    <property type="term" value="C:plasma membrane"/>
    <property type="evidence" value="ECO:0007669"/>
    <property type="project" value="UniProtKB-SubCell"/>
</dbReference>
<dbReference type="PROSITE" id="PS00232">
    <property type="entry name" value="CADHERIN_1"/>
    <property type="match status" value="7"/>
</dbReference>
<dbReference type="PROSITE" id="PS50268">
    <property type="entry name" value="CADHERIN_2"/>
    <property type="match status" value="11"/>
</dbReference>
<dbReference type="GO" id="GO:0005509">
    <property type="term" value="F:calcium ion binding"/>
    <property type="evidence" value="ECO:0007669"/>
    <property type="project" value="UniProtKB-UniRule"/>
</dbReference>
<dbReference type="EMBL" id="JH819192">
    <property type="protein sequence ID" value="EKC19379.1"/>
    <property type="molecule type" value="Genomic_DNA"/>
</dbReference>
<evidence type="ECO:0000256" key="12">
    <source>
        <dbReference type="SAM" id="Phobius"/>
    </source>
</evidence>
<evidence type="ECO:0000256" key="3">
    <source>
        <dbReference type="ARBA" id="ARBA00022692"/>
    </source>
</evidence>
<evidence type="ECO:0000256" key="2">
    <source>
        <dbReference type="ARBA" id="ARBA00022475"/>
    </source>
</evidence>
<dbReference type="PRINTS" id="PR00205">
    <property type="entry name" value="CADHERIN"/>
</dbReference>
<dbReference type="FunFam" id="2.60.40.60:FF:000004">
    <property type="entry name" value="Protocadherin 1 gamma 2"/>
    <property type="match status" value="1"/>
</dbReference>
<reference evidence="14" key="1">
    <citation type="journal article" date="2012" name="Nature">
        <title>The oyster genome reveals stress adaptation and complexity of shell formation.</title>
        <authorList>
            <person name="Zhang G."/>
            <person name="Fang X."/>
            <person name="Guo X."/>
            <person name="Li L."/>
            <person name="Luo R."/>
            <person name="Xu F."/>
            <person name="Yang P."/>
            <person name="Zhang L."/>
            <person name="Wang X."/>
            <person name="Qi H."/>
            <person name="Xiong Z."/>
            <person name="Que H."/>
            <person name="Xie Y."/>
            <person name="Holland P.W."/>
            <person name="Paps J."/>
            <person name="Zhu Y."/>
            <person name="Wu F."/>
            <person name="Chen Y."/>
            <person name="Wang J."/>
            <person name="Peng C."/>
            <person name="Meng J."/>
            <person name="Yang L."/>
            <person name="Liu J."/>
            <person name="Wen B."/>
            <person name="Zhang N."/>
            <person name="Huang Z."/>
            <person name="Zhu Q."/>
            <person name="Feng Y."/>
            <person name="Mount A."/>
            <person name="Hedgecock D."/>
            <person name="Xu Z."/>
            <person name="Liu Y."/>
            <person name="Domazet-Loso T."/>
            <person name="Du Y."/>
            <person name="Sun X."/>
            <person name="Zhang S."/>
            <person name="Liu B."/>
            <person name="Cheng P."/>
            <person name="Jiang X."/>
            <person name="Li J."/>
            <person name="Fan D."/>
            <person name="Wang W."/>
            <person name="Fu W."/>
            <person name="Wang T."/>
            <person name="Wang B."/>
            <person name="Zhang J."/>
            <person name="Peng Z."/>
            <person name="Li Y."/>
            <person name="Li N."/>
            <person name="Wang J."/>
            <person name="Chen M."/>
            <person name="He Y."/>
            <person name="Tan F."/>
            <person name="Song X."/>
            <person name="Zheng Q."/>
            <person name="Huang R."/>
            <person name="Yang H."/>
            <person name="Du X."/>
            <person name="Chen L."/>
            <person name="Yang M."/>
            <person name="Gaffney P.M."/>
            <person name="Wang S."/>
            <person name="Luo L."/>
            <person name="She Z."/>
            <person name="Ming Y."/>
            <person name="Huang W."/>
            <person name="Zhang S."/>
            <person name="Huang B."/>
            <person name="Zhang Y."/>
            <person name="Qu T."/>
            <person name="Ni P."/>
            <person name="Miao G."/>
            <person name="Wang J."/>
            <person name="Wang Q."/>
            <person name="Steinberg C.E."/>
            <person name="Wang H."/>
            <person name="Li N."/>
            <person name="Qian L."/>
            <person name="Zhang G."/>
            <person name="Li Y."/>
            <person name="Yang H."/>
            <person name="Liu X."/>
            <person name="Wang J."/>
            <person name="Yin Y."/>
            <person name="Wang J."/>
        </authorList>
    </citation>
    <scope>NUCLEOTIDE SEQUENCE [LARGE SCALE GENOMIC DNA]</scope>
    <source>
        <strain evidence="14">05x7-T-G4-1.051#20</strain>
    </source>
</reference>
<dbReference type="Pfam" id="PF25374">
    <property type="entry name" value="Cadherin_FAT4_N"/>
    <property type="match status" value="1"/>
</dbReference>
<dbReference type="HOGENOM" id="CLU_243616_0_0_1"/>
<feature type="domain" description="Cadherin" evidence="13">
    <location>
        <begin position="287"/>
        <end position="357"/>
    </location>
</feature>
<evidence type="ECO:0000256" key="8">
    <source>
        <dbReference type="ARBA" id="ARBA00022989"/>
    </source>
</evidence>
<keyword evidence="2" id="KW-1003">Cell membrane</keyword>
<protein>
    <submittedName>
        <fullName evidence="14">Protocadherin Fat 4</fullName>
    </submittedName>
</protein>
<feature type="domain" description="Cadherin" evidence="13">
    <location>
        <begin position="1271"/>
        <end position="1385"/>
    </location>
</feature>
<comment type="subcellular location">
    <subcellularLocation>
        <location evidence="1">Cell membrane</location>
        <topology evidence="1">Single-pass type I membrane protein</topology>
    </subcellularLocation>
</comment>
<dbReference type="PANTHER" id="PTHR24026">
    <property type="entry name" value="FAT ATYPICAL CADHERIN-RELATED"/>
    <property type="match status" value="1"/>
</dbReference>
<organism evidence="14">
    <name type="scientific">Magallana gigas</name>
    <name type="common">Pacific oyster</name>
    <name type="synonym">Crassostrea gigas</name>
    <dbReference type="NCBI Taxonomy" id="29159"/>
    <lineage>
        <taxon>Eukaryota</taxon>
        <taxon>Metazoa</taxon>
        <taxon>Spiralia</taxon>
        <taxon>Lophotrochozoa</taxon>
        <taxon>Mollusca</taxon>
        <taxon>Bivalvia</taxon>
        <taxon>Autobranchia</taxon>
        <taxon>Pteriomorphia</taxon>
        <taxon>Ostreida</taxon>
        <taxon>Ostreoidea</taxon>
        <taxon>Ostreidae</taxon>
        <taxon>Magallana</taxon>
    </lineage>
</organism>
<feature type="region of interest" description="Disordered" evidence="11">
    <location>
        <begin position="1587"/>
        <end position="1619"/>
    </location>
</feature>
<feature type="domain" description="Cadherin" evidence="13">
    <location>
        <begin position="453"/>
        <end position="614"/>
    </location>
</feature>
<keyword evidence="10" id="KW-0325">Glycoprotein</keyword>
<evidence type="ECO:0000256" key="1">
    <source>
        <dbReference type="ARBA" id="ARBA00004251"/>
    </source>
</evidence>
<feature type="domain" description="Cadherin" evidence="13">
    <location>
        <begin position="358"/>
        <end position="454"/>
    </location>
</feature>
<gene>
    <name evidence="14" type="ORF">CGI_10008703</name>
</gene>
<evidence type="ECO:0000256" key="7">
    <source>
        <dbReference type="ARBA" id="ARBA00022889"/>
    </source>
</evidence>
<dbReference type="Gene3D" id="2.60.40.60">
    <property type="entry name" value="Cadherins"/>
    <property type="match status" value="14"/>
</dbReference>
<keyword evidence="6" id="KW-0106">Calcium</keyword>
<evidence type="ECO:0000256" key="4">
    <source>
        <dbReference type="ARBA" id="ARBA00022729"/>
    </source>
</evidence>
<feature type="transmembrane region" description="Helical" evidence="12">
    <location>
        <begin position="1468"/>
        <end position="1491"/>
    </location>
</feature>
<keyword evidence="8 12" id="KW-1133">Transmembrane helix</keyword>
<sequence>MWFTKNAETTEANKTSAIPMHFKNCAKFKATLRLLVSMVTNQRWDAFKQPLPILVWSIEMLVIYPTIVETIAAPDTARKATAHVCLPRTAWTGLVDVSIAITTTTRRVFQTKDFLLLLPDGSIVVKEPFDYEMIKEYTFDLFGQVDDKNFTIKIALNILDVNDNPPILGNNYIFIVTNSQLRAFVGVVSATDPDTVGVLNYSITDEGGDSRFLIGSFGEVSMVNTRRGGNAIVTVTDGVFYVNASVTVNVVSAETNDTHETFVFNCNVSENSTKGTSFCNVSVKGYIKYAFDHQSDRTKFNLNSNTGDITTNAPLDREDIDHYDYSVTAIQSEHSCKFATIRVKISVLDENDETPMFDQPVYRGKIRENANGTKVTLEPPLKVTDRDLNSTFTFSISGTTFTINSNGEIYSNKNIDRETQSSYSLTVMVKDGKHNNTSIVEISVEDMNDNPPMASNMTFSVLENATEDTDIGQVLATDADIGINAQLIFTDASSGYFEVNTTGFLKVNRLLDRETKDKYVFTVRVCDSGRDISWCIMPWITVNITDVNEAPSEFDTFHIDSNGKLSCPGLDYDDSLNKVYELTIQATDRGDPPLFTNGTIIIVVEDVNDNAPIPSDDTNFEIVFYSGRCQNCSKLVALITATDKDSGSNGEIEFQEIRGNASTFLEIDSSTGLIEAPTNDMSLSNGTYLYIVNITDKGTPSRGTTVTLSFNVAVLMNTQISRVFDKDKLIFNWTENVAFPSPFIPVKNFTKNFTINPAMSIEKFVLPNYNLGDFYLNGSEQEFLYVNRTKHSTFFDRETQQQYRFIIQAKLPLYSMLAELTINIIDVNDNPPRFQSDIAQVAVIKENDTNGTSLNLTFDATDRDEGENAQIAYKISNENCDNVFQLNNSDSGNIVLIGKLDYEDKVYCNLTLTVFNPNNETMQSSVDVHIEIVDVNDNSPLFDQSVYHVSINETVKDPVEEEVLVYINGLNVTDRDSRQFGVKGVRISIERPSECPLIVREHKVDNFVLMINQSMTLDYESTINFNCTLRATDGGNLSSTALLEIELLDINDNSPEADDVIEREIPRSSEVDYVIVSQINATDRDSGRNALLSFDFSTNDDGYSYFKIDATNGKISIAKNLTTLQLDSVELTVIVSDDGLPQPLSTSVMVKINITDDNERPVFSQAEYQKKVEENTKLEGVLMTVTAQDRKNEKLVECNCTYRLIDISDNSNDSYTIDGVTGDLIVNVSGYDREEEPFITLTVVARDEGGKETSARVNITVLDQNDNDPKFLEDFQFEVYQEAPVGTCFGNVTAEDKDEGMNAVTLYKIIRDSITSSNYNDSVIVIKETTGELCSNESLNIGAVRDFTEHVRVEAIDKGDRNRRNRVTVSVIIKYKDTNQHPPAFIPVEQGDIEPISLKSRQTNIPVTTLSADDLDEGKDGEVEFSILEGNVLDMFTIDKDTGDLSFSSEKESYIADKVKSAEEFMTYTWSLVGVACFLILVTAAAVFGFCQSRIKAHRELDDDHRRTFNGLKHNVSYGVNMPQMHMLQQDWTDTNVSQLYVHYIQFNYHDYKYQNGSTSFESSLDRYPPERDVSEEFDQRRSFKISVFDPSPERHAPAPQLPPPRESSGPLIPKPDYD</sequence>
<dbReference type="GO" id="GO:0007156">
    <property type="term" value="P:homophilic cell adhesion via plasma membrane adhesion molecules"/>
    <property type="evidence" value="ECO:0007669"/>
    <property type="project" value="InterPro"/>
</dbReference>
<feature type="domain" description="Cadherin" evidence="13">
    <location>
        <begin position="1164"/>
        <end position="1271"/>
    </location>
</feature>
<keyword evidence="3 12" id="KW-0812">Transmembrane</keyword>
<dbReference type="SUPFAM" id="SSF49313">
    <property type="entry name" value="Cadherin-like"/>
    <property type="match status" value="13"/>
</dbReference>
<keyword evidence="9 12" id="KW-0472">Membrane</keyword>
<proteinExistence type="predicted"/>
<evidence type="ECO:0000313" key="14">
    <source>
        <dbReference type="EMBL" id="EKC19379.1"/>
    </source>
</evidence>
<feature type="domain" description="Cadherin" evidence="13">
    <location>
        <begin position="836"/>
        <end position="942"/>
    </location>
</feature>
<feature type="domain" description="Cadherin" evidence="13">
    <location>
        <begin position="1057"/>
        <end position="1163"/>
    </location>
</feature>
<dbReference type="PANTHER" id="PTHR24026:SF126">
    <property type="entry name" value="PROTOCADHERIN FAT 4"/>
    <property type="match status" value="1"/>
</dbReference>
<name>K1PKG4_MAGGI</name>
<dbReference type="SMART" id="SM00112">
    <property type="entry name" value="CA"/>
    <property type="match status" value="12"/>
</dbReference>
<dbReference type="CDD" id="cd11304">
    <property type="entry name" value="Cadherin_repeat"/>
    <property type="match status" value="12"/>
</dbReference>
<dbReference type="Pfam" id="PF00028">
    <property type="entry name" value="Cadherin"/>
    <property type="match status" value="7"/>
</dbReference>
<feature type="domain" description="Cadherin" evidence="13">
    <location>
        <begin position="636"/>
        <end position="724"/>
    </location>
</feature>
<evidence type="ECO:0000256" key="11">
    <source>
        <dbReference type="SAM" id="MobiDB-lite"/>
    </source>
</evidence>
<evidence type="ECO:0000256" key="9">
    <source>
        <dbReference type="ARBA" id="ARBA00023136"/>
    </source>
</evidence>
<evidence type="ECO:0000256" key="5">
    <source>
        <dbReference type="ARBA" id="ARBA00022737"/>
    </source>
</evidence>
<accession>K1PKG4</accession>
<evidence type="ECO:0000259" key="13">
    <source>
        <dbReference type="PROSITE" id="PS50268"/>
    </source>
</evidence>
<keyword evidence="7" id="KW-0130">Cell adhesion</keyword>
<dbReference type="FunFam" id="2.60.40.60:FF:000104">
    <property type="entry name" value="cadherin-23 isoform X1"/>
    <property type="match status" value="1"/>
</dbReference>
<dbReference type="InParanoid" id="K1PKG4"/>
<keyword evidence="5" id="KW-0677">Repeat</keyword>
<dbReference type="InterPro" id="IPR020894">
    <property type="entry name" value="Cadherin_CS"/>
</dbReference>
<evidence type="ECO:0000256" key="6">
    <source>
        <dbReference type="ARBA" id="ARBA00022837"/>
    </source>
</evidence>